<dbReference type="OrthoDB" id="5395048at2"/>
<keyword evidence="6 8" id="KW-0472">Membrane</keyword>
<evidence type="ECO:0000313" key="11">
    <source>
        <dbReference type="Proteomes" id="UP000008631"/>
    </source>
</evidence>
<feature type="transmembrane region" description="Helical" evidence="8">
    <location>
        <begin position="195"/>
        <end position="217"/>
    </location>
</feature>
<dbReference type="AlphaFoldDB" id="E8QY19"/>
<feature type="transmembrane region" description="Helical" evidence="8">
    <location>
        <begin position="247"/>
        <end position="268"/>
    </location>
</feature>
<proteinExistence type="predicted"/>
<dbReference type="PANTHER" id="PTHR34229">
    <property type="entry name" value="METAL TRANSPORT PROTEIN HI_1621-RELATED"/>
    <property type="match status" value="1"/>
</dbReference>
<feature type="compositionally biased region" description="Polar residues" evidence="7">
    <location>
        <begin position="376"/>
        <end position="388"/>
    </location>
</feature>
<dbReference type="InParanoid" id="E8QY19"/>
<comment type="subcellular location">
    <subcellularLocation>
        <location evidence="1">Cell membrane</location>
        <topology evidence="1">Multi-pass membrane protein</topology>
    </subcellularLocation>
</comment>
<evidence type="ECO:0000313" key="10">
    <source>
        <dbReference type="EMBL" id="ADV62009.1"/>
    </source>
</evidence>
<dbReference type="InterPro" id="IPR025937">
    <property type="entry name" value="PDGLE_dom"/>
</dbReference>
<dbReference type="InterPro" id="IPR002751">
    <property type="entry name" value="CbiM/NikMN"/>
</dbReference>
<dbReference type="eggNOG" id="COG0310">
    <property type="taxonomic scope" value="Bacteria"/>
</dbReference>
<dbReference type="GO" id="GO:0005886">
    <property type="term" value="C:plasma membrane"/>
    <property type="evidence" value="ECO:0007669"/>
    <property type="project" value="UniProtKB-SubCell"/>
</dbReference>
<reference key="1">
    <citation type="submission" date="2010-11" db="EMBL/GenBank/DDBJ databases">
        <title>The complete sequence of chromosome of Isophaera pallida ATCC 43644.</title>
        <authorList>
            <consortium name="US DOE Joint Genome Institute (JGI-PGF)"/>
            <person name="Lucas S."/>
            <person name="Copeland A."/>
            <person name="Lapidus A."/>
            <person name="Bruce D."/>
            <person name="Goodwin L."/>
            <person name="Pitluck S."/>
            <person name="Kyrpides N."/>
            <person name="Mavromatis K."/>
            <person name="Pagani I."/>
            <person name="Ivanova N."/>
            <person name="Saunders E."/>
            <person name="Brettin T."/>
            <person name="Detter J.C."/>
            <person name="Han C."/>
            <person name="Tapia R."/>
            <person name="Land M."/>
            <person name="Hauser L."/>
            <person name="Markowitz V."/>
            <person name="Cheng J.-F."/>
            <person name="Hugenholtz P."/>
            <person name="Woyke T."/>
            <person name="Wu D."/>
            <person name="Eisen J.A."/>
        </authorList>
    </citation>
    <scope>NUCLEOTIDE SEQUENCE</scope>
    <source>
        <strain>ATCC 43644</strain>
    </source>
</reference>
<evidence type="ECO:0000256" key="8">
    <source>
        <dbReference type="SAM" id="Phobius"/>
    </source>
</evidence>
<evidence type="ECO:0000256" key="3">
    <source>
        <dbReference type="ARBA" id="ARBA00022475"/>
    </source>
</evidence>
<dbReference type="EMBL" id="CP002353">
    <property type="protein sequence ID" value="ADV62009.1"/>
    <property type="molecule type" value="Genomic_DNA"/>
</dbReference>
<name>E8QY19_ISOPI</name>
<gene>
    <name evidence="10" type="ordered locus">Isop_1424</name>
</gene>
<keyword evidence="2" id="KW-0813">Transport</keyword>
<evidence type="ECO:0000256" key="2">
    <source>
        <dbReference type="ARBA" id="ARBA00022448"/>
    </source>
</evidence>
<dbReference type="KEGG" id="ipa:Isop_1424"/>
<dbReference type="RefSeq" id="WP_013564297.1">
    <property type="nucleotide sequence ID" value="NC_014962.1"/>
</dbReference>
<evidence type="ECO:0000256" key="6">
    <source>
        <dbReference type="ARBA" id="ARBA00023136"/>
    </source>
</evidence>
<keyword evidence="5 8" id="KW-1133">Transmembrane helix</keyword>
<keyword evidence="4 8" id="KW-0812">Transmembrane</keyword>
<protein>
    <submittedName>
        <fullName evidence="10">Cobalamin (Vitamin B12) biosynthesis CbiM protein</fullName>
    </submittedName>
</protein>
<accession>E8QY19</accession>
<keyword evidence="11" id="KW-1185">Reference proteome</keyword>
<dbReference type="Gene3D" id="1.10.1760.20">
    <property type="match status" value="1"/>
</dbReference>
<reference evidence="10 11" key="2">
    <citation type="journal article" date="2011" name="Stand. Genomic Sci.">
        <title>Complete genome sequence of Isosphaera pallida type strain (IS1B).</title>
        <authorList>
            <consortium name="US DOE Joint Genome Institute (JGI-PGF)"/>
            <person name="Goker M."/>
            <person name="Cleland D."/>
            <person name="Saunders E."/>
            <person name="Lapidus A."/>
            <person name="Nolan M."/>
            <person name="Lucas S."/>
            <person name="Hammon N."/>
            <person name="Deshpande S."/>
            <person name="Cheng J.F."/>
            <person name="Tapia R."/>
            <person name="Han C."/>
            <person name="Goodwin L."/>
            <person name="Pitluck S."/>
            <person name="Liolios K."/>
            <person name="Pagani I."/>
            <person name="Ivanova N."/>
            <person name="Mavromatis K."/>
            <person name="Pati A."/>
            <person name="Chen A."/>
            <person name="Palaniappan K."/>
            <person name="Land M."/>
            <person name="Hauser L."/>
            <person name="Chang Y.J."/>
            <person name="Jeffries C.D."/>
            <person name="Detter J.C."/>
            <person name="Beck B."/>
            <person name="Woyke T."/>
            <person name="Bristow J."/>
            <person name="Eisen J.A."/>
            <person name="Markowitz V."/>
            <person name="Hugenholtz P."/>
            <person name="Kyrpides N.C."/>
            <person name="Klenk H.P."/>
        </authorList>
    </citation>
    <scope>NUCLEOTIDE SEQUENCE [LARGE SCALE GENOMIC DNA]</scope>
    <source>
        <strain evidence="11">ATCC 43644 / DSM 9630 / IS1B</strain>
    </source>
</reference>
<dbReference type="STRING" id="575540.Isop_1424"/>
<organism evidence="10 11">
    <name type="scientific">Isosphaera pallida (strain ATCC 43644 / DSM 9630 / IS1B)</name>
    <dbReference type="NCBI Taxonomy" id="575540"/>
    <lineage>
        <taxon>Bacteria</taxon>
        <taxon>Pseudomonadati</taxon>
        <taxon>Planctomycetota</taxon>
        <taxon>Planctomycetia</taxon>
        <taxon>Isosphaerales</taxon>
        <taxon>Isosphaeraceae</taxon>
        <taxon>Isosphaera</taxon>
    </lineage>
</organism>
<evidence type="ECO:0000256" key="5">
    <source>
        <dbReference type="ARBA" id="ARBA00022989"/>
    </source>
</evidence>
<keyword evidence="3" id="KW-1003">Cell membrane</keyword>
<feature type="transmembrane region" description="Helical" evidence="8">
    <location>
        <begin position="153"/>
        <end position="175"/>
    </location>
</feature>
<evidence type="ECO:0000256" key="7">
    <source>
        <dbReference type="SAM" id="MobiDB-lite"/>
    </source>
</evidence>
<dbReference type="PANTHER" id="PTHR34229:SF1">
    <property type="entry name" value="METAL TRANSPORT PROTEIN HI_1621-RELATED"/>
    <property type="match status" value="1"/>
</dbReference>
<dbReference type="HOGENOM" id="CLU_052508_0_0_0"/>
<dbReference type="GO" id="GO:0000041">
    <property type="term" value="P:transition metal ion transport"/>
    <property type="evidence" value="ECO:0007669"/>
    <property type="project" value="InterPro"/>
</dbReference>
<feature type="region of interest" description="Disordered" evidence="7">
    <location>
        <begin position="374"/>
        <end position="397"/>
    </location>
</feature>
<sequence>MHLPDMVLQPVPTVVSGALGVAGLAWAVRRLRGREGDRATVLMGAMGACVFAAQMVNFPLYPWPISGHLMGGVLAAVVLGPAAGIAVMALVLMVQAFLFGDGGITALGANFVNMGLIGSGVGYAIYATLRRRWAGGLVGPNASEEARAQDQRAVVIAAMAASWFSVLLASGSLSIQLTLFGPNPGDLPIVLGWMTLVHCGIGLGEAMITGLAIRFLLLTRPDLIPPLETATAPGLTSSTTSSASGRATAVFGGLGIALAIAAFLAPLASDHPDGFEWTATRLGFLDHEDQPEDQGDPAALVAAEGPAGLGQEPANEPARPLYEAPLPDYAIQVEGPLGDWFRDAPSLSTAIAGIIGTLTVFLAGWIIARGLETRRPPTQFNPTPTDPQTGGVGPHVA</sequence>
<feature type="domain" description="PDGLE" evidence="9">
    <location>
        <begin position="250"/>
        <end position="369"/>
    </location>
</feature>
<feature type="transmembrane region" description="Helical" evidence="8">
    <location>
        <begin position="40"/>
        <end position="61"/>
    </location>
</feature>
<feature type="transmembrane region" description="Helical" evidence="8">
    <location>
        <begin position="73"/>
        <end position="98"/>
    </location>
</feature>
<feature type="transmembrane region" description="Helical" evidence="8">
    <location>
        <begin position="347"/>
        <end position="368"/>
    </location>
</feature>
<feature type="transmembrane region" description="Helical" evidence="8">
    <location>
        <begin position="7"/>
        <end position="28"/>
    </location>
</feature>
<dbReference type="Proteomes" id="UP000008631">
    <property type="component" value="Chromosome"/>
</dbReference>
<evidence type="ECO:0000256" key="1">
    <source>
        <dbReference type="ARBA" id="ARBA00004651"/>
    </source>
</evidence>
<feature type="transmembrane region" description="Helical" evidence="8">
    <location>
        <begin position="104"/>
        <end position="126"/>
    </location>
</feature>
<dbReference type="Pfam" id="PF13190">
    <property type="entry name" value="PDGLE"/>
    <property type="match status" value="1"/>
</dbReference>
<evidence type="ECO:0000256" key="4">
    <source>
        <dbReference type="ARBA" id="ARBA00022692"/>
    </source>
</evidence>
<evidence type="ECO:0000259" key="9">
    <source>
        <dbReference type="Pfam" id="PF13190"/>
    </source>
</evidence>
<dbReference type="Pfam" id="PF01891">
    <property type="entry name" value="CbiM"/>
    <property type="match status" value="1"/>
</dbReference>